<accession>F4RF15</accession>
<name>F4RF15_MELLP</name>
<gene>
    <name evidence="1" type="ORF">MELLADRAFT_104542</name>
</gene>
<organism evidence="2">
    <name type="scientific">Melampsora larici-populina (strain 98AG31 / pathotype 3-4-7)</name>
    <name type="common">Poplar leaf rust fungus</name>
    <dbReference type="NCBI Taxonomy" id="747676"/>
    <lineage>
        <taxon>Eukaryota</taxon>
        <taxon>Fungi</taxon>
        <taxon>Dikarya</taxon>
        <taxon>Basidiomycota</taxon>
        <taxon>Pucciniomycotina</taxon>
        <taxon>Pucciniomycetes</taxon>
        <taxon>Pucciniales</taxon>
        <taxon>Melampsoraceae</taxon>
        <taxon>Melampsora</taxon>
    </lineage>
</organism>
<dbReference type="EMBL" id="GL883099">
    <property type="protein sequence ID" value="EGG09018.1"/>
    <property type="molecule type" value="Genomic_DNA"/>
</dbReference>
<sequence length="125" mass="14790">MAVKIYGHVTVTKNVRKSIRTRKCRCKGAQTRTRHQTPTPKRSPLPSIHQDWKFWKRITTLPKHLLRILSSDCNLWAYSTTRPMLMTIIRHFNPGHRIRQCILKAELIEMFEELVAQKYGLFYGI</sequence>
<dbReference type="RefSeq" id="XP_007407992.1">
    <property type="nucleotide sequence ID" value="XM_007407930.1"/>
</dbReference>
<evidence type="ECO:0000313" key="1">
    <source>
        <dbReference type="EMBL" id="EGG09018.1"/>
    </source>
</evidence>
<evidence type="ECO:0000313" key="2">
    <source>
        <dbReference type="Proteomes" id="UP000001072"/>
    </source>
</evidence>
<dbReference type="KEGG" id="mlr:MELLADRAFT_104542"/>
<dbReference type="AlphaFoldDB" id="F4RF15"/>
<dbReference type="Proteomes" id="UP000001072">
    <property type="component" value="Unassembled WGS sequence"/>
</dbReference>
<reference evidence="2" key="1">
    <citation type="journal article" date="2011" name="Proc. Natl. Acad. Sci. U.S.A.">
        <title>Obligate biotrophy features unraveled by the genomic analysis of rust fungi.</title>
        <authorList>
            <person name="Duplessis S."/>
            <person name="Cuomo C.A."/>
            <person name="Lin Y.-C."/>
            <person name="Aerts A."/>
            <person name="Tisserant E."/>
            <person name="Veneault-Fourrey C."/>
            <person name="Joly D.L."/>
            <person name="Hacquard S."/>
            <person name="Amselem J."/>
            <person name="Cantarel B.L."/>
            <person name="Chiu R."/>
            <person name="Coutinho P.M."/>
            <person name="Feau N."/>
            <person name="Field M."/>
            <person name="Frey P."/>
            <person name="Gelhaye E."/>
            <person name="Goldberg J."/>
            <person name="Grabherr M.G."/>
            <person name="Kodira C.D."/>
            <person name="Kohler A."/>
            <person name="Kuees U."/>
            <person name="Lindquist E.A."/>
            <person name="Lucas S.M."/>
            <person name="Mago R."/>
            <person name="Mauceli E."/>
            <person name="Morin E."/>
            <person name="Murat C."/>
            <person name="Pangilinan J.L."/>
            <person name="Park R."/>
            <person name="Pearson M."/>
            <person name="Quesneville H."/>
            <person name="Rouhier N."/>
            <person name="Sakthikumar S."/>
            <person name="Salamov A.A."/>
            <person name="Schmutz J."/>
            <person name="Selles B."/>
            <person name="Shapiro H."/>
            <person name="Tanguay P."/>
            <person name="Tuskan G.A."/>
            <person name="Henrissat B."/>
            <person name="Van de Peer Y."/>
            <person name="Rouze P."/>
            <person name="Ellis J.G."/>
            <person name="Dodds P.N."/>
            <person name="Schein J.E."/>
            <person name="Zhong S."/>
            <person name="Hamelin R.C."/>
            <person name="Grigoriev I.V."/>
            <person name="Szabo L.J."/>
            <person name="Martin F."/>
        </authorList>
    </citation>
    <scope>NUCLEOTIDE SEQUENCE [LARGE SCALE GENOMIC DNA]</scope>
    <source>
        <strain evidence="2">98AG31 / pathotype 3-4-7</strain>
    </source>
</reference>
<proteinExistence type="predicted"/>
<dbReference type="GeneID" id="18922305"/>
<protein>
    <submittedName>
        <fullName evidence="1">Uncharacterized protein</fullName>
    </submittedName>
</protein>
<dbReference type="HOGENOM" id="CLU_1993109_0_0_1"/>
<keyword evidence="2" id="KW-1185">Reference proteome</keyword>
<dbReference type="InParanoid" id="F4RF15"/>
<dbReference type="VEuPathDB" id="FungiDB:MELLADRAFT_104542"/>